<dbReference type="EMBL" id="KZ994342">
    <property type="protein sequence ID" value="RKO93179.1"/>
    <property type="molecule type" value="Genomic_DNA"/>
</dbReference>
<evidence type="ECO:0000256" key="1">
    <source>
        <dbReference type="SAM" id="MobiDB-lite"/>
    </source>
</evidence>
<feature type="compositionally biased region" description="Polar residues" evidence="1">
    <location>
        <begin position="299"/>
        <end position="309"/>
    </location>
</feature>
<evidence type="ECO:0000313" key="2">
    <source>
        <dbReference type="EMBL" id="RKO93179.1"/>
    </source>
</evidence>
<dbReference type="Proteomes" id="UP000269721">
    <property type="component" value="Unassembled WGS sequence"/>
</dbReference>
<feature type="region of interest" description="Disordered" evidence="1">
    <location>
        <begin position="25"/>
        <end position="62"/>
    </location>
</feature>
<organism evidence="2 3">
    <name type="scientific">Blyttiomyces helicus</name>
    <dbReference type="NCBI Taxonomy" id="388810"/>
    <lineage>
        <taxon>Eukaryota</taxon>
        <taxon>Fungi</taxon>
        <taxon>Fungi incertae sedis</taxon>
        <taxon>Chytridiomycota</taxon>
        <taxon>Chytridiomycota incertae sedis</taxon>
        <taxon>Chytridiomycetes</taxon>
        <taxon>Chytridiomycetes incertae sedis</taxon>
        <taxon>Blyttiomyces</taxon>
    </lineage>
</organism>
<evidence type="ECO:0000313" key="3">
    <source>
        <dbReference type="Proteomes" id="UP000269721"/>
    </source>
</evidence>
<feature type="region of interest" description="Disordered" evidence="1">
    <location>
        <begin position="153"/>
        <end position="178"/>
    </location>
</feature>
<gene>
    <name evidence="2" type="ORF">BDK51DRAFT_46815</name>
</gene>
<sequence length="309" mass="33601">MPTSRTPLWTSGAEWGDSMGFRQAVGQTGCDSGGGERGAKGRARPMFNSDPRVSPHQPTTPDLLPNLLHIRPLQVSHRINQFPTPLPIPIDPSNHVDRLLDLATHVGFALDHLDAQADRRKDRALHLDELLERANEGRGDGSIERVRAASLGRPPHQNIGEKGRRVQSRGQGKSREEVFGRSGELCDRAVIFVSWRSGLPTYETPAASSHTEKSMPQAGQRKDFINVTRSGHSGSITHFGASIVSERAINNLVLALARARQLAGFPGEEPGVGSILILQSQPTRATATPPPGPPRILTFWTSSDEMLTP</sequence>
<name>A0A4P9WJQ4_9FUNG</name>
<keyword evidence="3" id="KW-1185">Reference proteome</keyword>
<dbReference type="AlphaFoldDB" id="A0A4P9WJQ4"/>
<proteinExistence type="predicted"/>
<reference evidence="3" key="1">
    <citation type="journal article" date="2018" name="Nat. Microbiol.">
        <title>Leveraging single-cell genomics to expand the fungal tree of life.</title>
        <authorList>
            <person name="Ahrendt S.R."/>
            <person name="Quandt C.A."/>
            <person name="Ciobanu D."/>
            <person name="Clum A."/>
            <person name="Salamov A."/>
            <person name="Andreopoulos B."/>
            <person name="Cheng J.F."/>
            <person name="Woyke T."/>
            <person name="Pelin A."/>
            <person name="Henrissat B."/>
            <person name="Reynolds N.K."/>
            <person name="Benny G.L."/>
            <person name="Smith M.E."/>
            <person name="James T.Y."/>
            <person name="Grigoriev I.V."/>
        </authorList>
    </citation>
    <scope>NUCLEOTIDE SEQUENCE [LARGE SCALE GENOMIC DNA]</scope>
</reference>
<feature type="region of interest" description="Disordered" evidence="1">
    <location>
        <begin position="283"/>
        <end position="309"/>
    </location>
</feature>
<protein>
    <submittedName>
        <fullName evidence="2">Uncharacterized protein</fullName>
    </submittedName>
</protein>
<accession>A0A4P9WJQ4</accession>